<dbReference type="GO" id="GO:0045892">
    <property type="term" value="P:negative regulation of DNA-templated transcription"/>
    <property type="evidence" value="ECO:0007669"/>
    <property type="project" value="InterPro"/>
</dbReference>
<accession>A0A841U6Y3</accession>
<sequence length="364" mass="40659">MSESCDSPDNKASVRERILKAAEEAFAAGGFPGTRVGEIAVKAKVNQALIYYYFESKERLYQEVLNGLFSQWEAMLSRLDWEGKDVRDFIREYVTAQYEMKVRMPHLYKIFHWETLEGGSLFQKYASSLWTQDFYDIADKLASWKSEGAIRSQANEKALLFLMFGMMDQFYFRSAKDLASILGEEGSEEELHAKVVEQMVGLTLHGLLSRDEKPGRPASSSRGVPAIAVLRPSGEAGEAEEPEVKEMLKVLEDGLGAELRTVDERTPGEALTGEGGLILLFAATSVGEMPGWLGAWLQELKRHPAAAEGRAFAIWTLGGHAAAERLQRLLEESFNELGGYAISRLRGQTPGDYAKRCLTWLRLT</sequence>
<evidence type="ECO:0000259" key="3">
    <source>
        <dbReference type="PROSITE" id="PS50977"/>
    </source>
</evidence>
<name>A0A841U6Y3_9BACL</name>
<dbReference type="AlphaFoldDB" id="A0A841U6Y3"/>
<dbReference type="GO" id="GO:0003677">
    <property type="term" value="F:DNA binding"/>
    <property type="evidence" value="ECO:0007669"/>
    <property type="project" value="UniProtKB-UniRule"/>
</dbReference>
<evidence type="ECO:0000313" key="5">
    <source>
        <dbReference type="Proteomes" id="UP000553776"/>
    </source>
</evidence>
<comment type="caution">
    <text evidence="4">The sequence shown here is derived from an EMBL/GenBank/DDBJ whole genome shotgun (WGS) entry which is preliminary data.</text>
</comment>
<dbReference type="RefSeq" id="WP_185139364.1">
    <property type="nucleotide sequence ID" value="NZ_BORM01000014.1"/>
</dbReference>
<feature type="DNA-binding region" description="H-T-H motif" evidence="2">
    <location>
        <begin position="35"/>
        <end position="54"/>
    </location>
</feature>
<dbReference type="Gene3D" id="1.10.10.60">
    <property type="entry name" value="Homeodomain-like"/>
    <property type="match status" value="1"/>
</dbReference>
<dbReference type="Pfam" id="PF00440">
    <property type="entry name" value="TetR_N"/>
    <property type="match status" value="1"/>
</dbReference>
<keyword evidence="1 2" id="KW-0238">DNA-binding</keyword>
<dbReference type="PANTHER" id="PTHR30328">
    <property type="entry name" value="TRANSCRIPTIONAL REPRESSOR"/>
    <property type="match status" value="1"/>
</dbReference>
<evidence type="ECO:0000256" key="1">
    <source>
        <dbReference type="ARBA" id="ARBA00023125"/>
    </source>
</evidence>
<evidence type="ECO:0000256" key="2">
    <source>
        <dbReference type="PROSITE-ProRule" id="PRU00335"/>
    </source>
</evidence>
<dbReference type="PANTHER" id="PTHR30328:SF54">
    <property type="entry name" value="HTH-TYPE TRANSCRIPTIONAL REPRESSOR SCO4008"/>
    <property type="match status" value="1"/>
</dbReference>
<dbReference type="Gene3D" id="1.10.357.10">
    <property type="entry name" value="Tetracycline Repressor, domain 2"/>
    <property type="match status" value="1"/>
</dbReference>
<dbReference type="PROSITE" id="PS50977">
    <property type="entry name" value="HTH_TETR_2"/>
    <property type="match status" value="1"/>
</dbReference>
<keyword evidence="5" id="KW-1185">Reference proteome</keyword>
<evidence type="ECO:0000313" key="4">
    <source>
        <dbReference type="EMBL" id="MBB6695412.1"/>
    </source>
</evidence>
<dbReference type="SUPFAM" id="SSF48498">
    <property type="entry name" value="Tetracyclin repressor-like, C-terminal domain"/>
    <property type="match status" value="1"/>
</dbReference>
<organism evidence="4 5">
    <name type="scientific">Cohnella xylanilytica</name>
    <dbReference type="NCBI Taxonomy" id="557555"/>
    <lineage>
        <taxon>Bacteria</taxon>
        <taxon>Bacillati</taxon>
        <taxon>Bacillota</taxon>
        <taxon>Bacilli</taxon>
        <taxon>Bacillales</taxon>
        <taxon>Paenibacillaceae</taxon>
        <taxon>Cohnella</taxon>
    </lineage>
</organism>
<dbReference type="InterPro" id="IPR013573">
    <property type="entry name" value="Tscrpt_reg_YcdC_C"/>
</dbReference>
<dbReference type="InterPro" id="IPR036271">
    <property type="entry name" value="Tet_transcr_reg_TetR-rel_C_sf"/>
</dbReference>
<dbReference type="InterPro" id="IPR009057">
    <property type="entry name" value="Homeodomain-like_sf"/>
</dbReference>
<proteinExistence type="predicted"/>
<gene>
    <name evidence="4" type="ORF">H7B90_28855</name>
</gene>
<reference evidence="4 5" key="1">
    <citation type="submission" date="2020-08" db="EMBL/GenBank/DDBJ databases">
        <title>Cohnella phylogeny.</title>
        <authorList>
            <person name="Dunlap C."/>
        </authorList>
    </citation>
    <scope>NUCLEOTIDE SEQUENCE [LARGE SCALE GENOMIC DNA]</scope>
    <source>
        <strain evidence="4 5">DSM 25239</strain>
    </source>
</reference>
<protein>
    <submittedName>
        <fullName evidence="4">TetR family transcriptional regulator</fullName>
    </submittedName>
</protein>
<dbReference type="SUPFAM" id="SSF46689">
    <property type="entry name" value="Homeodomain-like"/>
    <property type="match status" value="1"/>
</dbReference>
<dbReference type="PRINTS" id="PR00455">
    <property type="entry name" value="HTHTETR"/>
</dbReference>
<dbReference type="Pfam" id="PF08362">
    <property type="entry name" value="TetR_C_3"/>
    <property type="match status" value="1"/>
</dbReference>
<dbReference type="InterPro" id="IPR001647">
    <property type="entry name" value="HTH_TetR"/>
</dbReference>
<dbReference type="Proteomes" id="UP000553776">
    <property type="component" value="Unassembled WGS sequence"/>
</dbReference>
<dbReference type="EMBL" id="JACJVR010000128">
    <property type="protein sequence ID" value="MBB6695412.1"/>
    <property type="molecule type" value="Genomic_DNA"/>
</dbReference>
<feature type="domain" description="HTH tetR-type" evidence="3">
    <location>
        <begin position="12"/>
        <end position="72"/>
    </location>
</feature>
<dbReference type="InterPro" id="IPR050109">
    <property type="entry name" value="HTH-type_TetR-like_transc_reg"/>
</dbReference>